<evidence type="ECO:0008006" key="3">
    <source>
        <dbReference type="Google" id="ProtNLM"/>
    </source>
</evidence>
<dbReference type="EMBL" id="OR575930">
    <property type="protein sequence ID" value="WOZ57431.1"/>
    <property type="molecule type" value="Genomic_DNA"/>
</dbReference>
<name>A0AAX4G6C4_9CAUD</name>
<sequence>MERYEIGTKFKSLNRDETGILEGTVVESITFEERDAKIGGYTYWGICGLGIDHIWVEKGFVEIVS</sequence>
<protein>
    <recommendedName>
        <fullName evidence="3">YopX protein domain-containing protein</fullName>
    </recommendedName>
</protein>
<proteinExistence type="predicted"/>
<accession>A0AAX4G6C4</accession>
<organism evidence="1 2">
    <name type="scientific">Pseudomonas phage vB_PseuGesM_254</name>
    <dbReference type="NCBI Taxonomy" id="3092638"/>
    <lineage>
        <taxon>Viruses</taxon>
        <taxon>Duplodnaviria</taxon>
        <taxon>Heunggongvirae</taxon>
        <taxon>Uroviricota</taxon>
        <taxon>Caudoviricetes</taxon>
        <taxon>Vandenendeviridae</taxon>
        <taxon>Chemalvirus</taxon>
        <taxon>Chemalvirus PseuGes254</taxon>
    </lineage>
</organism>
<reference evidence="2" key="1">
    <citation type="submission" date="2024-05" db="EMBL/GenBank/DDBJ databases">
        <authorList>
            <person name="Tikunov A.Y."/>
            <person name="Morozova V.V."/>
            <person name="Kozlova Y.N."/>
            <person name="Tikunova N.V."/>
            <person name="Babkin I.V."/>
        </authorList>
    </citation>
    <scope>NUCLEOTIDE SEQUENCE [LARGE SCALE GENOMIC DNA]</scope>
</reference>
<evidence type="ECO:0000313" key="1">
    <source>
        <dbReference type="EMBL" id="WOZ57431.1"/>
    </source>
</evidence>
<dbReference type="Proteomes" id="UP001305174">
    <property type="component" value="Segment"/>
</dbReference>
<keyword evidence="2" id="KW-1185">Reference proteome</keyword>
<evidence type="ECO:0000313" key="2">
    <source>
        <dbReference type="Proteomes" id="UP001305174"/>
    </source>
</evidence>